<dbReference type="InterPro" id="IPR018490">
    <property type="entry name" value="cNMP-bd_dom_sf"/>
</dbReference>
<comment type="caution">
    <text evidence="15">The sequence shown here is derived from an EMBL/GenBank/DDBJ whole genome shotgun (WGS) entry which is preliminary data.</text>
</comment>
<evidence type="ECO:0000256" key="13">
    <source>
        <dbReference type="SAM" id="Phobius"/>
    </source>
</evidence>
<evidence type="ECO:0000256" key="4">
    <source>
        <dbReference type="ARBA" id="ARBA00022692"/>
    </source>
</evidence>
<evidence type="ECO:0000256" key="9">
    <source>
        <dbReference type="ARBA" id="ARBA00023065"/>
    </source>
</evidence>
<evidence type="ECO:0000256" key="1">
    <source>
        <dbReference type="ARBA" id="ARBA00004141"/>
    </source>
</evidence>
<dbReference type="Pfam" id="PF00027">
    <property type="entry name" value="cNMP_binding"/>
    <property type="match status" value="1"/>
</dbReference>
<evidence type="ECO:0000259" key="14">
    <source>
        <dbReference type="PROSITE" id="PS50042"/>
    </source>
</evidence>
<dbReference type="GO" id="GO:0005249">
    <property type="term" value="F:voltage-gated potassium channel activity"/>
    <property type="evidence" value="ECO:0007669"/>
    <property type="project" value="InterPro"/>
</dbReference>
<evidence type="ECO:0000256" key="6">
    <source>
        <dbReference type="ARBA" id="ARBA00022882"/>
    </source>
</evidence>
<dbReference type="PROSITE" id="PS50042">
    <property type="entry name" value="CNMP_BINDING_3"/>
    <property type="match status" value="1"/>
</dbReference>
<dbReference type="InterPro" id="IPR005821">
    <property type="entry name" value="Ion_trans_dom"/>
</dbReference>
<sequence>MVVITLPSNGNAIEINSADDADGAKYRPRGKKRSSILSGIITDQASRGRGRRAAKASEAARRHWAIVRKSLLSADFFYVENTIRDTLNGKPVTAPLGREFFDRCDFQDTAQMQFNAGDKSDLELNIAWPKLVISPFSAWKASWDWIMVLLVFYTSTTLPWNLAFEAEERSFSDCYSSGAGDDEDSNKSCYPGYFVRLDAIVDIVFIVDFFLCFRCAYIVHPAVVTDPKKIAIHYLTGFFLLDFLAVFPFDLVVSAGGGDNGDTITALKLSKLPRLMRLGKLMRKLDELAAANALRLIRLVIVLLMVAHWMACLYFFIGRMQTEGDESGMRPWIDEIGIRDSEMLTQYSASLYWAVKLISACDTDAYIGIGIVAPYTNVERIFMIFATMLGAIASGTMLASLVNSISKFDEQGAKFRDMMGQINEFLMFHRVPTKLSKRIRTNAVLSNSLTGGFDSELVCAALPGSLQGEVKMHMYIAMLQRVDFLQETDVTFLKAIATKLKMEIFLPEDRLVLAGDINEDMYFITCGKIQMLSEDEQVLLGILHQGDFFGEQCILPEPTMRQATYQALTFCQTHVIHREQINKILKIYPNYSQRLCTIVKKREENERQSRLRSMQQFFVTVHRSSAFSAENNKGTSSLASINKFTEISLTNIKTAFSSQPRRERERHLSASEPEHDHDKLNFKQFKQVKQFKKLAKRVTHVLAAKSSALWAAGTHARAPLPSLNTSESDVDVVVDDDLATRGQSTDDEPSRTGGVSEDHAL</sequence>
<dbReference type="InterPro" id="IPR000595">
    <property type="entry name" value="cNMP-bd_dom"/>
</dbReference>
<keyword evidence="8 13" id="KW-1133">Transmembrane helix</keyword>
<proteinExistence type="predicted"/>
<keyword evidence="4 13" id="KW-0812">Transmembrane</keyword>
<evidence type="ECO:0000256" key="10">
    <source>
        <dbReference type="ARBA" id="ARBA00023136"/>
    </source>
</evidence>
<dbReference type="Pfam" id="PF00520">
    <property type="entry name" value="Ion_trans"/>
    <property type="match status" value="1"/>
</dbReference>
<feature type="compositionally biased region" description="Basic and acidic residues" evidence="12">
    <location>
        <begin position="660"/>
        <end position="679"/>
    </location>
</feature>
<evidence type="ECO:0000256" key="3">
    <source>
        <dbReference type="ARBA" id="ARBA00022538"/>
    </source>
</evidence>
<feature type="transmembrane region" description="Helical" evidence="13">
    <location>
        <begin position="231"/>
        <end position="249"/>
    </location>
</feature>
<keyword evidence="16" id="KW-1185">Reference proteome</keyword>
<dbReference type="Proteomes" id="UP001190700">
    <property type="component" value="Unassembled WGS sequence"/>
</dbReference>
<keyword evidence="11" id="KW-0407">Ion channel</keyword>
<dbReference type="CDD" id="cd00038">
    <property type="entry name" value="CAP_ED"/>
    <property type="match status" value="1"/>
</dbReference>
<dbReference type="InterPro" id="IPR003938">
    <property type="entry name" value="K_chnl_volt-dep_EAG/ELK/ERG"/>
</dbReference>
<evidence type="ECO:0000256" key="12">
    <source>
        <dbReference type="SAM" id="MobiDB-lite"/>
    </source>
</evidence>
<evidence type="ECO:0000256" key="2">
    <source>
        <dbReference type="ARBA" id="ARBA00022448"/>
    </source>
</evidence>
<dbReference type="Gene3D" id="2.60.120.10">
    <property type="entry name" value="Jelly Rolls"/>
    <property type="match status" value="1"/>
</dbReference>
<dbReference type="EMBL" id="LGRX02010065">
    <property type="protein sequence ID" value="KAK3271027.1"/>
    <property type="molecule type" value="Genomic_DNA"/>
</dbReference>
<evidence type="ECO:0000313" key="16">
    <source>
        <dbReference type="Proteomes" id="UP001190700"/>
    </source>
</evidence>
<dbReference type="GO" id="GO:0042391">
    <property type="term" value="P:regulation of membrane potential"/>
    <property type="evidence" value="ECO:0007669"/>
    <property type="project" value="TreeGrafter"/>
</dbReference>
<dbReference type="SUPFAM" id="SSF51206">
    <property type="entry name" value="cAMP-binding domain-like"/>
    <property type="match status" value="1"/>
</dbReference>
<gene>
    <name evidence="15" type="ORF">CYMTET_20609</name>
</gene>
<keyword evidence="3" id="KW-0633">Potassium transport</keyword>
<evidence type="ECO:0000313" key="15">
    <source>
        <dbReference type="EMBL" id="KAK3271027.1"/>
    </source>
</evidence>
<keyword evidence="6" id="KW-0851">Voltage-gated channel</keyword>
<keyword evidence="7" id="KW-0630">Potassium</keyword>
<feature type="domain" description="Cyclic nucleotide-binding" evidence="14">
    <location>
        <begin position="484"/>
        <end position="585"/>
    </location>
</feature>
<dbReference type="InterPro" id="IPR014710">
    <property type="entry name" value="RmlC-like_jellyroll"/>
</dbReference>
<dbReference type="Gene3D" id="1.10.287.70">
    <property type="match status" value="1"/>
</dbReference>
<evidence type="ECO:0000256" key="11">
    <source>
        <dbReference type="ARBA" id="ARBA00023303"/>
    </source>
</evidence>
<evidence type="ECO:0000256" key="7">
    <source>
        <dbReference type="ARBA" id="ARBA00022958"/>
    </source>
</evidence>
<feature type="region of interest" description="Disordered" evidence="12">
    <location>
        <begin position="656"/>
        <end position="679"/>
    </location>
</feature>
<dbReference type="SMART" id="SM00100">
    <property type="entry name" value="cNMP"/>
    <property type="match status" value="1"/>
</dbReference>
<accession>A0AAE0G3Q5</accession>
<feature type="compositionally biased region" description="Acidic residues" evidence="12">
    <location>
        <begin position="728"/>
        <end position="737"/>
    </location>
</feature>
<feature type="transmembrane region" description="Helical" evidence="13">
    <location>
        <begin position="199"/>
        <end position="219"/>
    </location>
</feature>
<dbReference type="Gene3D" id="1.10.287.630">
    <property type="entry name" value="Helix hairpin bin"/>
    <property type="match status" value="1"/>
</dbReference>
<dbReference type="PRINTS" id="PR01463">
    <property type="entry name" value="EAGCHANLFMLY"/>
</dbReference>
<feature type="transmembrane region" description="Helical" evidence="13">
    <location>
        <begin position="296"/>
        <end position="317"/>
    </location>
</feature>
<feature type="region of interest" description="Disordered" evidence="12">
    <location>
        <begin position="719"/>
        <end position="761"/>
    </location>
</feature>
<keyword evidence="10 13" id="KW-0472">Membrane</keyword>
<dbReference type="PANTHER" id="PTHR10217:SF435">
    <property type="entry name" value="POTASSIUM VOLTAGE-GATED CHANNEL PROTEIN EAG"/>
    <property type="match status" value="1"/>
</dbReference>
<keyword evidence="2" id="KW-0813">Transport</keyword>
<feature type="transmembrane region" description="Helical" evidence="13">
    <location>
        <begin position="381"/>
        <end position="402"/>
    </location>
</feature>
<keyword evidence="5" id="KW-0631">Potassium channel</keyword>
<reference evidence="15 16" key="1">
    <citation type="journal article" date="2015" name="Genome Biol. Evol.">
        <title>Comparative Genomics of a Bacterivorous Green Alga Reveals Evolutionary Causalities and Consequences of Phago-Mixotrophic Mode of Nutrition.</title>
        <authorList>
            <person name="Burns J.A."/>
            <person name="Paasch A."/>
            <person name="Narechania A."/>
            <person name="Kim E."/>
        </authorList>
    </citation>
    <scope>NUCLEOTIDE SEQUENCE [LARGE SCALE GENOMIC DNA]</scope>
    <source>
        <strain evidence="15 16">PLY_AMNH</strain>
    </source>
</reference>
<comment type="subcellular location">
    <subcellularLocation>
        <location evidence="1">Membrane</location>
        <topology evidence="1">Multi-pass membrane protein</topology>
    </subcellularLocation>
</comment>
<organism evidence="15 16">
    <name type="scientific">Cymbomonas tetramitiformis</name>
    <dbReference type="NCBI Taxonomy" id="36881"/>
    <lineage>
        <taxon>Eukaryota</taxon>
        <taxon>Viridiplantae</taxon>
        <taxon>Chlorophyta</taxon>
        <taxon>Pyramimonadophyceae</taxon>
        <taxon>Pyramimonadales</taxon>
        <taxon>Pyramimonadaceae</taxon>
        <taxon>Cymbomonas</taxon>
    </lineage>
</organism>
<name>A0AAE0G3Q5_9CHLO</name>
<evidence type="ECO:0000256" key="5">
    <source>
        <dbReference type="ARBA" id="ARBA00022826"/>
    </source>
</evidence>
<dbReference type="AlphaFoldDB" id="A0AAE0G3Q5"/>
<dbReference type="SUPFAM" id="SSF81324">
    <property type="entry name" value="Voltage-gated potassium channels"/>
    <property type="match status" value="1"/>
</dbReference>
<keyword evidence="9" id="KW-0406">Ion transport</keyword>
<evidence type="ECO:0000256" key="8">
    <source>
        <dbReference type="ARBA" id="ARBA00022989"/>
    </source>
</evidence>
<dbReference type="GO" id="GO:0034702">
    <property type="term" value="C:monoatomic ion channel complex"/>
    <property type="evidence" value="ECO:0007669"/>
    <property type="project" value="UniProtKB-KW"/>
</dbReference>
<protein>
    <recommendedName>
        <fullName evidence="14">Cyclic nucleotide-binding domain-containing protein</fullName>
    </recommendedName>
</protein>
<dbReference type="InterPro" id="IPR050818">
    <property type="entry name" value="KCNH_animal-type"/>
</dbReference>
<dbReference type="PANTHER" id="PTHR10217">
    <property type="entry name" value="VOLTAGE AND LIGAND GATED POTASSIUM CHANNEL"/>
    <property type="match status" value="1"/>
</dbReference>
<dbReference type="GO" id="GO:0005886">
    <property type="term" value="C:plasma membrane"/>
    <property type="evidence" value="ECO:0007669"/>
    <property type="project" value="TreeGrafter"/>
</dbReference>